<accession>A0A1A9WNP7</accession>
<evidence type="ECO:0000313" key="1">
    <source>
        <dbReference type="EnsemblMetazoa" id="GBRI026367-PA"/>
    </source>
</evidence>
<dbReference type="AlphaFoldDB" id="A0A1A9WNP7"/>
<sequence>MSAIATTRRTRYDTITTTLLILIITTATTTTATTTTLALTLPPTRMATRQSIAASEANNFKEQTANYLSI</sequence>
<organism evidence="1 2">
    <name type="scientific">Glossina brevipalpis</name>
    <dbReference type="NCBI Taxonomy" id="37001"/>
    <lineage>
        <taxon>Eukaryota</taxon>
        <taxon>Metazoa</taxon>
        <taxon>Ecdysozoa</taxon>
        <taxon>Arthropoda</taxon>
        <taxon>Hexapoda</taxon>
        <taxon>Insecta</taxon>
        <taxon>Pterygota</taxon>
        <taxon>Neoptera</taxon>
        <taxon>Endopterygota</taxon>
        <taxon>Diptera</taxon>
        <taxon>Brachycera</taxon>
        <taxon>Muscomorpha</taxon>
        <taxon>Hippoboscoidea</taxon>
        <taxon>Glossinidae</taxon>
        <taxon>Glossina</taxon>
    </lineage>
</organism>
<proteinExistence type="predicted"/>
<evidence type="ECO:0000313" key="2">
    <source>
        <dbReference type="Proteomes" id="UP000091820"/>
    </source>
</evidence>
<name>A0A1A9WNP7_9MUSC</name>
<reference evidence="2" key="1">
    <citation type="submission" date="2014-03" db="EMBL/GenBank/DDBJ databases">
        <authorList>
            <person name="Aksoy S."/>
            <person name="Warren W."/>
            <person name="Wilson R.K."/>
        </authorList>
    </citation>
    <scope>NUCLEOTIDE SEQUENCE [LARGE SCALE GENOMIC DNA]</scope>
    <source>
        <strain evidence="2">IAEA</strain>
    </source>
</reference>
<keyword evidence="2" id="KW-1185">Reference proteome</keyword>
<protein>
    <submittedName>
        <fullName evidence="1">Uncharacterized protein</fullName>
    </submittedName>
</protein>
<dbReference type="VEuPathDB" id="VectorBase:GBRI026367"/>
<dbReference type="EnsemblMetazoa" id="GBRI026367-RA">
    <property type="protein sequence ID" value="GBRI026367-PA"/>
    <property type="gene ID" value="GBRI026367"/>
</dbReference>
<dbReference type="Proteomes" id="UP000091820">
    <property type="component" value="Unassembled WGS sequence"/>
</dbReference>
<reference evidence="1" key="2">
    <citation type="submission" date="2020-05" db="UniProtKB">
        <authorList>
            <consortium name="EnsemblMetazoa"/>
        </authorList>
    </citation>
    <scope>IDENTIFICATION</scope>
    <source>
        <strain evidence="1">IAEA</strain>
    </source>
</reference>